<reference evidence="2 3" key="1">
    <citation type="submission" date="2016-11" db="EMBL/GenBank/DDBJ databases">
        <title>Complete genome sequence of Sulfitobacter sp. AM1-D1, a toxic bacteria associated with marine dinoflagellate Alexandrium minutum in East China Sea.</title>
        <authorList>
            <person name="Yang Q."/>
            <person name="Zhang X."/>
            <person name="Tian X."/>
        </authorList>
    </citation>
    <scope>NUCLEOTIDE SEQUENCE [LARGE SCALE GENOMIC DNA]</scope>
    <source>
        <strain evidence="2 3">AM1-D1</strain>
    </source>
</reference>
<dbReference type="AlphaFoldDB" id="A0A1J0WLF3"/>
<gene>
    <name evidence="2" type="ORF">BOO69_18425</name>
</gene>
<dbReference type="GO" id="GO:0016740">
    <property type="term" value="F:transferase activity"/>
    <property type="evidence" value="ECO:0007669"/>
    <property type="project" value="UniProtKB-KW"/>
</dbReference>
<sequence length="411" mass="45987">MNDLTVSVVIVSRGRPEALRRCLLGVSQLQYPSFEVVVVADPGGVETARRSGFAEDLKIVPFDEPNISAARNLGIAQAAGEIIAFIDDDAVPEPQWLRHLVQPAFRSDVAAMGGFVRGRNGISFQWRARRLDRFGEARSIKVDPRRPTVLSPPKASAVKTEGTNMAFRREVLVELGGFDPAFHYFLDETDLNMRLARAGLATAIVPLAEVHHGFAANRLRGSNRVPKDLFDIGASWAVFQRKHVPPAEYEAQWARLRRAEQERLFRYLVSGPLDPFQVRHLMGRLDQGYAEGARRPLLPARLPSHPQAPFHPFPSAPRSSSVLPTRPIRLRRDRRKAAERARNGEIVTLISLSPSAAFHTVSFEPDGVWLHQGGIFGKADREMPLFSVISRMGRLKKERKRVASQRGLREE</sequence>
<evidence type="ECO:0000256" key="1">
    <source>
        <dbReference type="SAM" id="MobiDB-lite"/>
    </source>
</evidence>
<protein>
    <submittedName>
        <fullName evidence="2">Glycosyl transferase family 2</fullName>
    </submittedName>
</protein>
<dbReference type="STRING" id="1917485.BOO69_18425"/>
<dbReference type="Proteomes" id="UP000181897">
    <property type="component" value="Chromosome"/>
</dbReference>
<dbReference type="InterPro" id="IPR050834">
    <property type="entry name" value="Glycosyltransf_2"/>
</dbReference>
<organism evidence="2 3">
    <name type="scientific">Sulfitobacter alexandrii</name>
    <dbReference type="NCBI Taxonomy" id="1917485"/>
    <lineage>
        <taxon>Bacteria</taxon>
        <taxon>Pseudomonadati</taxon>
        <taxon>Pseudomonadota</taxon>
        <taxon>Alphaproteobacteria</taxon>
        <taxon>Rhodobacterales</taxon>
        <taxon>Roseobacteraceae</taxon>
        <taxon>Sulfitobacter</taxon>
    </lineage>
</organism>
<dbReference type="EMBL" id="CP018076">
    <property type="protein sequence ID" value="APE45172.1"/>
    <property type="molecule type" value="Genomic_DNA"/>
</dbReference>
<dbReference type="OrthoDB" id="153025at2"/>
<dbReference type="Gene3D" id="3.90.550.10">
    <property type="entry name" value="Spore Coat Polysaccharide Biosynthesis Protein SpsA, Chain A"/>
    <property type="match status" value="1"/>
</dbReference>
<dbReference type="SUPFAM" id="SSF53448">
    <property type="entry name" value="Nucleotide-diphospho-sugar transferases"/>
    <property type="match status" value="1"/>
</dbReference>
<accession>A0A1J0WLF3</accession>
<proteinExistence type="predicted"/>
<keyword evidence="3" id="KW-1185">Reference proteome</keyword>
<evidence type="ECO:0000313" key="2">
    <source>
        <dbReference type="EMBL" id="APE45172.1"/>
    </source>
</evidence>
<dbReference type="Pfam" id="PF13641">
    <property type="entry name" value="Glyco_tranf_2_3"/>
    <property type="match status" value="1"/>
</dbReference>
<feature type="region of interest" description="Disordered" evidence="1">
    <location>
        <begin position="304"/>
        <end position="339"/>
    </location>
</feature>
<dbReference type="RefSeq" id="WP_071973520.1">
    <property type="nucleotide sequence ID" value="NZ_CP018076.1"/>
</dbReference>
<dbReference type="CDD" id="cd00761">
    <property type="entry name" value="Glyco_tranf_GTA_type"/>
    <property type="match status" value="1"/>
</dbReference>
<dbReference type="PANTHER" id="PTHR43685:SF3">
    <property type="entry name" value="SLR2126 PROTEIN"/>
    <property type="match status" value="1"/>
</dbReference>
<keyword evidence="2" id="KW-0808">Transferase</keyword>
<evidence type="ECO:0000313" key="3">
    <source>
        <dbReference type="Proteomes" id="UP000181897"/>
    </source>
</evidence>
<dbReference type="PANTHER" id="PTHR43685">
    <property type="entry name" value="GLYCOSYLTRANSFERASE"/>
    <property type="match status" value="1"/>
</dbReference>
<dbReference type="KEGG" id="suam:BOO69_18425"/>
<dbReference type="InterPro" id="IPR029044">
    <property type="entry name" value="Nucleotide-diphossugar_trans"/>
</dbReference>
<name>A0A1J0WLF3_9RHOB</name>